<sequence>MREQAVNKNNWRSKIFKIIYHADTPAGKWFDIILIVFIILSVLTIILDSVDELHIKYGDYFYIAEWFFTIIFSLEYILRLISIRS</sequence>
<proteinExistence type="predicted"/>
<dbReference type="SUPFAM" id="SSF81324">
    <property type="entry name" value="Voltage-gated potassium channels"/>
    <property type="match status" value="1"/>
</dbReference>
<dbReference type="GO" id="GO:0005216">
    <property type="term" value="F:monoatomic ion channel activity"/>
    <property type="evidence" value="ECO:0007669"/>
    <property type="project" value="InterPro"/>
</dbReference>
<evidence type="ECO:0000313" key="7">
    <source>
        <dbReference type="EMBL" id="VAW40093.1"/>
    </source>
</evidence>
<keyword evidence="4 5" id="KW-0472">Membrane</keyword>
<organism evidence="7">
    <name type="scientific">hydrothermal vent metagenome</name>
    <dbReference type="NCBI Taxonomy" id="652676"/>
    <lineage>
        <taxon>unclassified sequences</taxon>
        <taxon>metagenomes</taxon>
        <taxon>ecological metagenomes</taxon>
    </lineage>
</organism>
<keyword evidence="3 5" id="KW-1133">Transmembrane helix</keyword>
<dbReference type="Pfam" id="PF00520">
    <property type="entry name" value="Ion_trans"/>
    <property type="match status" value="1"/>
</dbReference>
<gene>
    <name evidence="7" type="ORF">MNBD_GAMMA01-571</name>
</gene>
<keyword evidence="7" id="KW-0813">Transport</keyword>
<feature type="transmembrane region" description="Helical" evidence="5">
    <location>
        <begin position="29"/>
        <end position="47"/>
    </location>
</feature>
<evidence type="ECO:0000256" key="3">
    <source>
        <dbReference type="ARBA" id="ARBA00022989"/>
    </source>
</evidence>
<evidence type="ECO:0000256" key="5">
    <source>
        <dbReference type="SAM" id="Phobius"/>
    </source>
</evidence>
<dbReference type="InterPro" id="IPR027359">
    <property type="entry name" value="Volt_channel_dom_sf"/>
</dbReference>
<dbReference type="InterPro" id="IPR005821">
    <property type="entry name" value="Ion_trans_dom"/>
</dbReference>
<evidence type="ECO:0000256" key="1">
    <source>
        <dbReference type="ARBA" id="ARBA00004141"/>
    </source>
</evidence>
<feature type="transmembrane region" description="Helical" evidence="5">
    <location>
        <begin position="59"/>
        <end position="78"/>
    </location>
</feature>
<dbReference type="AlphaFoldDB" id="A0A3B0VIF8"/>
<keyword evidence="2 5" id="KW-0812">Transmembrane</keyword>
<keyword evidence="7" id="KW-0407">Ion channel</keyword>
<feature type="domain" description="Ion transport" evidence="6">
    <location>
        <begin position="28"/>
        <end position="82"/>
    </location>
</feature>
<keyword evidence="7" id="KW-0406">Ion transport</keyword>
<evidence type="ECO:0000256" key="2">
    <source>
        <dbReference type="ARBA" id="ARBA00022692"/>
    </source>
</evidence>
<evidence type="ECO:0000256" key="4">
    <source>
        <dbReference type="ARBA" id="ARBA00023136"/>
    </source>
</evidence>
<evidence type="ECO:0000259" key="6">
    <source>
        <dbReference type="Pfam" id="PF00520"/>
    </source>
</evidence>
<feature type="non-terminal residue" evidence="7">
    <location>
        <position position="85"/>
    </location>
</feature>
<accession>A0A3B0VIF8</accession>
<dbReference type="Gene3D" id="1.20.120.350">
    <property type="entry name" value="Voltage-gated potassium channels. Chain C"/>
    <property type="match status" value="1"/>
</dbReference>
<comment type="subcellular location">
    <subcellularLocation>
        <location evidence="1">Membrane</location>
        <topology evidence="1">Multi-pass membrane protein</topology>
    </subcellularLocation>
</comment>
<dbReference type="EMBL" id="UOEW01000257">
    <property type="protein sequence ID" value="VAW40093.1"/>
    <property type="molecule type" value="Genomic_DNA"/>
</dbReference>
<dbReference type="GO" id="GO:0016020">
    <property type="term" value="C:membrane"/>
    <property type="evidence" value="ECO:0007669"/>
    <property type="project" value="UniProtKB-SubCell"/>
</dbReference>
<protein>
    <submittedName>
        <fullName evidence="7">Potassium voltage-gated channel subfamily KQT possible potassium channel, VIC family</fullName>
    </submittedName>
</protein>
<name>A0A3B0VIF8_9ZZZZ</name>
<reference evidence="7" key="1">
    <citation type="submission" date="2018-06" db="EMBL/GenBank/DDBJ databases">
        <authorList>
            <person name="Zhirakovskaya E."/>
        </authorList>
    </citation>
    <scope>NUCLEOTIDE SEQUENCE</scope>
</reference>